<accession>A0A8S1GVM0</accession>
<dbReference type="SUPFAM" id="SSF50249">
    <property type="entry name" value="Nucleic acid-binding proteins"/>
    <property type="match status" value="1"/>
</dbReference>
<dbReference type="GO" id="GO:0005666">
    <property type="term" value="C:RNA polymerase III complex"/>
    <property type="evidence" value="ECO:0007669"/>
    <property type="project" value="TreeGrafter"/>
</dbReference>
<dbReference type="PANTHER" id="PTHR10917:SF0">
    <property type="entry name" value="DNA-DIRECTED RNA POLYMERASES I, II, AND III SUBUNIT RPABC3"/>
    <property type="match status" value="1"/>
</dbReference>
<dbReference type="SMART" id="SM00658">
    <property type="entry name" value="RPOL8c"/>
    <property type="match status" value="1"/>
</dbReference>
<organism evidence="5 6">
    <name type="scientific">Caenorhabditis auriculariae</name>
    <dbReference type="NCBI Taxonomy" id="2777116"/>
    <lineage>
        <taxon>Eukaryota</taxon>
        <taxon>Metazoa</taxon>
        <taxon>Ecdysozoa</taxon>
        <taxon>Nematoda</taxon>
        <taxon>Chromadorea</taxon>
        <taxon>Rhabditida</taxon>
        <taxon>Rhabditina</taxon>
        <taxon>Rhabditomorpha</taxon>
        <taxon>Rhabditoidea</taxon>
        <taxon>Rhabditidae</taxon>
        <taxon>Peloderinae</taxon>
        <taxon>Caenorhabditis</taxon>
    </lineage>
</organism>
<dbReference type="Proteomes" id="UP000835052">
    <property type="component" value="Unassembled WGS sequence"/>
</dbReference>
<dbReference type="PIRSF" id="PIRSF000779">
    <property type="entry name" value="RNA_pol_Rpb8"/>
    <property type="match status" value="1"/>
</dbReference>
<dbReference type="PANTHER" id="PTHR10917">
    <property type="entry name" value="DNA-DIRECTED RNA POLYMERASES I, II, AND III SUBUNIT RPABC3"/>
    <property type="match status" value="1"/>
</dbReference>
<dbReference type="InterPro" id="IPR005570">
    <property type="entry name" value="RPABC3"/>
</dbReference>
<dbReference type="GO" id="GO:0005665">
    <property type="term" value="C:RNA polymerase II, core complex"/>
    <property type="evidence" value="ECO:0007669"/>
    <property type="project" value="TreeGrafter"/>
</dbReference>
<reference evidence="5" key="1">
    <citation type="submission" date="2020-10" db="EMBL/GenBank/DDBJ databases">
        <authorList>
            <person name="Kikuchi T."/>
        </authorList>
    </citation>
    <scope>NUCLEOTIDE SEQUENCE</scope>
    <source>
        <strain evidence="5">NKZ352</strain>
    </source>
</reference>
<evidence type="ECO:0000313" key="6">
    <source>
        <dbReference type="Proteomes" id="UP000835052"/>
    </source>
</evidence>
<sequence length="117" mass="13556">MYKKRMELILDINDQAYPVKLNDKFRLVIAKTLREDGLPDEGEFDMKADYPRLRQFEYVMYGKVYRLEGDDNAGESSKLAAYASFGGLLMRLKGEAINLHGFEVDANIYLLMKKTDF</sequence>
<dbReference type="EMBL" id="CAJGYM010000007">
    <property type="protein sequence ID" value="CAD6187836.1"/>
    <property type="molecule type" value="Genomic_DNA"/>
</dbReference>
<dbReference type="InterPro" id="IPR012340">
    <property type="entry name" value="NA-bd_OB-fold"/>
</dbReference>
<gene>
    <name evidence="5" type="ORF">CAUJ_LOCUS3755</name>
</gene>
<dbReference type="AlphaFoldDB" id="A0A8S1GVM0"/>
<dbReference type="Pfam" id="PF03870">
    <property type="entry name" value="RNA_pol_Rpb8"/>
    <property type="match status" value="1"/>
</dbReference>
<evidence type="ECO:0000256" key="1">
    <source>
        <dbReference type="ARBA" id="ARBA00004123"/>
    </source>
</evidence>
<name>A0A8S1GVM0_9PELO</name>
<keyword evidence="6" id="KW-1185">Reference proteome</keyword>
<proteinExistence type="inferred from homology"/>
<protein>
    <recommendedName>
        <fullName evidence="7">DNA-directed RNA polymerases I, II, and III subunit RPABC3</fullName>
    </recommendedName>
</protein>
<evidence type="ECO:0000256" key="3">
    <source>
        <dbReference type="ARBA" id="ARBA00023242"/>
    </source>
</evidence>
<evidence type="ECO:0000313" key="5">
    <source>
        <dbReference type="EMBL" id="CAD6187836.1"/>
    </source>
</evidence>
<evidence type="ECO:0000256" key="4">
    <source>
        <dbReference type="ARBA" id="ARBA00044496"/>
    </source>
</evidence>
<comment type="subcellular location">
    <subcellularLocation>
        <location evidence="1">Nucleus</location>
    </subcellularLocation>
</comment>
<keyword evidence="3" id="KW-0539">Nucleus</keyword>
<comment type="function">
    <text evidence="4">DNA-dependent RNA polymerase catalyzes the transcription of DNA into RNA using the four ribonucleoside triphosphates as substrates. Common component of RNA polymerases I, II and III which synthesize ribosomal RNA precursors, mRNA precursors and many functional non-coding RNAs, and small RNAs, such as 5S rRNA and tRNAs, respectively.</text>
</comment>
<dbReference type="OrthoDB" id="10249565at2759"/>
<dbReference type="GO" id="GO:0003899">
    <property type="term" value="F:DNA-directed RNA polymerase activity"/>
    <property type="evidence" value="ECO:0007669"/>
    <property type="project" value="InterPro"/>
</dbReference>
<dbReference type="GO" id="GO:0006351">
    <property type="term" value="P:DNA-templated transcription"/>
    <property type="evidence" value="ECO:0007669"/>
    <property type="project" value="InterPro"/>
</dbReference>
<dbReference type="GO" id="GO:0005736">
    <property type="term" value="C:RNA polymerase I complex"/>
    <property type="evidence" value="ECO:0007669"/>
    <property type="project" value="TreeGrafter"/>
</dbReference>
<comment type="similarity">
    <text evidence="2">Belongs to the eukaryotic RPB8 RNA polymerase subunit family.</text>
</comment>
<comment type="caution">
    <text evidence="5">The sequence shown here is derived from an EMBL/GenBank/DDBJ whole genome shotgun (WGS) entry which is preliminary data.</text>
</comment>
<evidence type="ECO:0008006" key="7">
    <source>
        <dbReference type="Google" id="ProtNLM"/>
    </source>
</evidence>
<dbReference type="Gene3D" id="2.40.50.140">
    <property type="entry name" value="Nucleic acid-binding proteins"/>
    <property type="match status" value="1"/>
</dbReference>
<evidence type="ECO:0000256" key="2">
    <source>
        <dbReference type="ARBA" id="ARBA00008912"/>
    </source>
</evidence>